<dbReference type="AlphaFoldDB" id="A0A5B0NUP5"/>
<sequence length="105" mass="11417">MSLECFSVMANPEAASRVLPKLAECGSGAGVFPRSFWPVAPTRTTLRMVGTSAGPEEGRKSPVYNKEEFPRLTGEGVQSQTQGGWAVREKVWITASSKEDKEEVI</sequence>
<evidence type="ECO:0000256" key="1">
    <source>
        <dbReference type="SAM" id="MobiDB-lite"/>
    </source>
</evidence>
<reference evidence="2 3" key="1">
    <citation type="submission" date="2019-05" db="EMBL/GenBank/DDBJ databases">
        <title>Emergence of the Ug99 lineage of the wheat stem rust pathogen through somatic hybridization.</title>
        <authorList>
            <person name="Li F."/>
            <person name="Upadhyaya N.M."/>
            <person name="Sperschneider J."/>
            <person name="Matny O."/>
            <person name="Nguyen-Phuc H."/>
            <person name="Mago R."/>
            <person name="Raley C."/>
            <person name="Miller M.E."/>
            <person name="Silverstein K.A.T."/>
            <person name="Henningsen E."/>
            <person name="Hirsch C.D."/>
            <person name="Visser B."/>
            <person name="Pretorius Z.A."/>
            <person name="Steffenson B.J."/>
            <person name="Schwessinger B."/>
            <person name="Dodds P.N."/>
            <person name="Figueroa M."/>
        </authorList>
    </citation>
    <scope>NUCLEOTIDE SEQUENCE [LARGE SCALE GENOMIC DNA]</scope>
    <source>
        <strain evidence="2">21-0</strain>
    </source>
</reference>
<dbReference type="Proteomes" id="UP000324748">
    <property type="component" value="Unassembled WGS sequence"/>
</dbReference>
<feature type="compositionally biased region" description="Basic and acidic residues" evidence="1">
    <location>
        <begin position="56"/>
        <end position="70"/>
    </location>
</feature>
<comment type="caution">
    <text evidence="2">The sequence shown here is derived from an EMBL/GenBank/DDBJ whole genome shotgun (WGS) entry which is preliminary data.</text>
</comment>
<keyword evidence="3" id="KW-1185">Reference proteome</keyword>
<evidence type="ECO:0000313" key="3">
    <source>
        <dbReference type="Proteomes" id="UP000324748"/>
    </source>
</evidence>
<protein>
    <submittedName>
        <fullName evidence="2">Uncharacterized protein</fullName>
    </submittedName>
</protein>
<organism evidence="2 3">
    <name type="scientific">Puccinia graminis f. sp. tritici</name>
    <dbReference type="NCBI Taxonomy" id="56615"/>
    <lineage>
        <taxon>Eukaryota</taxon>
        <taxon>Fungi</taxon>
        <taxon>Dikarya</taxon>
        <taxon>Basidiomycota</taxon>
        <taxon>Pucciniomycotina</taxon>
        <taxon>Pucciniomycetes</taxon>
        <taxon>Pucciniales</taxon>
        <taxon>Pucciniaceae</taxon>
        <taxon>Puccinia</taxon>
    </lineage>
</organism>
<name>A0A5B0NUP5_PUCGR</name>
<dbReference type="EMBL" id="VSWC01000092">
    <property type="protein sequence ID" value="KAA1091569.1"/>
    <property type="molecule type" value="Genomic_DNA"/>
</dbReference>
<evidence type="ECO:0000313" key="2">
    <source>
        <dbReference type="EMBL" id="KAA1091569.1"/>
    </source>
</evidence>
<proteinExistence type="predicted"/>
<gene>
    <name evidence="2" type="ORF">PGT21_035753</name>
</gene>
<accession>A0A5B0NUP5</accession>
<feature type="region of interest" description="Disordered" evidence="1">
    <location>
        <begin position="47"/>
        <end position="81"/>
    </location>
</feature>